<keyword evidence="2" id="KW-1185">Reference proteome</keyword>
<comment type="caution">
    <text evidence="1">The sequence shown here is derived from an EMBL/GenBank/DDBJ whole genome shotgun (WGS) entry which is preliminary data.</text>
</comment>
<gene>
    <name evidence="1" type="ORF">niasHT_031531</name>
</gene>
<sequence length="190" mass="20938">MARREKLPECLMAFGGTGESHHSTKQCQNNWPRNVHRSALFGHGMHRKRELPNLKICINLARGKTGTINDELPNLTLGVRRGTVQAQFDTVPNLTIGFNFARGQTGTGTTRHNEWRIAKLDDLHYLARGKTGTINDELPNLTLGVRRGLAQAQLGTINDELPNLTIGINLARGKTGTMNDELPNLTIGVV</sequence>
<protein>
    <submittedName>
        <fullName evidence="1">Uncharacterized protein</fullName>
    </submittedName>
</protein>
<dbReference type="Proteomes" id="UP001620626">
    <property type="component" value="Unassembled WGS sequence"/>
</dbReference>
<dbReference type="AlphaFoldDB" id="A0ABD2HTK2"/>
<name>A0ABD2HTK2_9BILA</name>
<reference evidence="1 2" key="1">
    <citation type="submission" date="2024-10" db="EMBL/GenBank/DDBJ databases">
        <authorList>
            <person name="Kim D."/>
        </authorList>
    </citation>
    <scope>NUCLEOTIDE SEQUENCE [LARGE SCALE GENOMIC DNA]</scope>
    <source>
        <strain evidence="1">BH-2024</strain>
    </source>
</reference>
<evidence type="ECO:0000313" key="1">
    <source>
        <dbReference type="EMBL" id="KAL3069583.1"/>
    </source>
</evidence>
<evidence type="ECO:0000313" key="2">
    <source>
        <dbReference type="Proteomes" id="UP001620626"/>
    </source>
</evidence>
<accession>A0ABD2HTK2</accession>
<organism evidence="1 2">
    <name type="scientific">Heterodera trifolii</name>
    <dbReference type="NCBI Taxonomy" id="157864"/>
    <lineage>
        <taxon>Eukaryota</taxon>
        <taxon>Metazoa</taxon>
        <taxon>Ecdysozoa</taxon>
        <taxon>Nematoda</taxon>
        <taxon>Chromadorea</taxon>
        <taxon>Rhabditida</taxon>
        <taxon>Tylenchina</taxon>
        <taxon>Tylenchomorpha</taxon>
        <taxon>Tylenchoidea</taxon>
        <taxon>Heteroderidae</taxon>
        <taxon>Heteroderinae</taxon>
        <taxon>Heterodera</taxon>
    </lineage>
</organism>
<dbReference type="EMBL" id="JBICBT010001393">
    <property type="protein sequence ID" value="KAL3069583.1"/>
    <property type="molecule type" value="Genomic_DNA"/>
</dbReference>
<proteinExistence type="predicted"/>